<keyword evidence="3" id="KW-0378">Hydrolase</keyword>
<reference evidence="6" key="1">
    <citation type="submission" date="2020-07" db="EMBL/GenBank/DDBJ databases">
        <authorList>
            <person name="Ferguson B K."/>
        </authorList>
    </citation>
    <scope>NUCLEOTIDE SEQUENCE</scope>
    <source>
        <strain evidence="6">L06</strain>
    </source>
</reference>
<protein>
    <recommendedName>
        <fullName evidence="5">Ubiquitin-like protease family profile domain-containing protein</fullName>
    </recommendedName>
</protein>
<dbReference type="GO" id="GO:0008234">
    <property type="term" value="F:cysteine-type peptidase activity"/>
    <property type="evidence" value="ECO:0007669"/>
    <property type="project" value="UniProtKB-KW"/>
</dbReference>
<dbReference type="GO" id="GO:0019784">
    <property type="term" value="F:deNEDDylase activity"/>
    <property type="evidence" value="ECO:0007669"/>
    <property type="project" value="InterPro"/>
</dbReference>
<dbReference type="PANTHER" id="PTHR46468">
    <property type="entry name" value="SENTRIN-SPECIFIC PROTEASE 8"/>
    <property type="match status" value="1"/>
</dbReference>
<dbReference type="InterPro" id="IPR003653">
    <property type="entry name" value="Peptidase_C48_C"/>
</dbReference>
<name>A0A6V7IS39_9HYME</name>
<evidence type="ECO:0000256" key="4">
    <source>
        <dbReference type="ARBA" id="ARBA00022807"/>
    </source>
</evidence>
<dbReference type="Pfam" id="PF02902">
    <property type="entry name" value="Peptidase_C48"/>
    <property type="match status" value="1"/>
</dbReference>
<dbReference type="InterPro" id="IPR044613">
    <property type="entry name" value="Nep1/2-like"/>
</dbReference>
<evidence type="ECO:0000259" key="5">
    <source>
        <dbReference type="PROSITE" id="PS50600"/>
    </source>
</evidence>
<comment type="similarity">
    <text evidence="1">Belongs to the peptidase C48 family.</text>
</comment>
<keyword evidence="2" id="KW-0645">Protease</keyword>
<sequence length="277" mass="30912">MQQIDETILSYYDVLIRRSDLETLDDRSWLNDTIIGFYFDYLERTRATKLSSTKVVLVSPELTQLMKMTEPEDYISIIGDRIKRDTDFIFFPLNNSEERMDMGGSHWSLLIYSKTEFACFHFDSSCNANAEIAAKFSMKIFAFLGVARAYVRSVHCPQQVNSYDCGIYVLTFAEIILSNLKTVKKIEGCNLDAAERRASTKRRDIRELIRILRSSPAQAVASSMTIAAAAATAAVAGAAAAVTTAATQTSPTSPQAEPPSRNYLGILVANFLRRPSK</sequence>
<evidence type="ECO:0000256" key="1">
    <source>
        <dbReference type="ARBA" id="ARBA00005234"/>
    </source>
</evidence>
<evidence type="ECO:0000256" key="3">
    <source>
        <dbReference type="ARBA" id="ARBA00022801"/>
    </source>
</evidence>
<dbReference type="EMBL" id="CADCXW020000009">
    <property type="protein sequence ID" value="CAD1541586.1"/>
    <property type="molecule type" value="Genomic_DNA"/>
</dbReference>
<dbReference type="Gene3D" id="3.40.395.10">
    <property type="entry name" value="Adenoviral Proteinase, Chain A"/>
    <property type="match status" value="1"/>
</dbReference>
<dbReference type="InterPro" id="IPR038765">
    <property type="entry name" value="Papain-like_cys_pep_sf"/>
</dbReference>
<dbReference type="PROSITE" id="PS50600">
    <property type="entry name" value="ULP_PROTEASE"/>
    <property type="match status" value="1"/>
</dbReference>
<feature type="domain" description="Ubiquitin-like protease family profile" evidence="5">
    <location>
        <begin position="14"/>
        <end position="176"/>
    </location>
</feature>
<dbReference type="SUPFAM" id="SSF54001">
    <property type="entry name" value="Cysteine proteinases"/>
    <property type="match status" value="1"/>
</dbReference>
<evidence type="ECO:0000313" key="6">
    <source>
        <dbReference type="EMBL" id="CAD1541586.1"/>
    </source>
</evidence>
<accession>A0A6V7IS39</accession>
<dbReference type="GO" id="GO:0000338">
    <property type="term" value="P:protein deneddylation"/>
    <property type="evidence" value="ECO:0007669"/>
    <property type="project" value="TreeGrafter"/>
</dbReference>
<dbReference type="PANTHER" id="PTHR46468:SF1">
    <property type="entry name" value="SENTRIN-SPECIFIC PROTEASE 8"/>
    <property type="match status" value="1"/>
</dbReference>
<evidence type="ECO:0000256" key="2">
    <source>
        <dbReference type="ARBA" id="ARBA00022670"/>
    </source>
</evidence>
<keyword evidence="4" id="KW-0788">Thiol protease</keyword>
<proteinExistence type="inferred from homology"/>
<dbReference type="GO" id="GO:0006508">
    <property type="term" value="P:proteolysis"/>
    <property type="evidence" value="ECO:0007669"/>
    <property type="project" value="UniProtKB-KW"/>
</dbReference>
<gene>
    <name evidence="6" type="ORF">BBRV_LOCUS30866</name>
</gene>
<dbReference type="AlphaFoldDB" id="A0A6V7IS39"/>
<organism evidence="6">
    <name type="scientific">Bracon brevicornis</name>
    <dbReference type="NCBI Taxonomy" id="1563983"/>
    <lineage>
        <taxon>Eukaryota</taxon>
        <taxon>Metazoa</taxon>
        <taxon>Ecdysozoa</taxon>
        <taxon>Arthropoda</taxon>
        <taxon>Hexapoda</taxon>
        <taxon>Insecta</taxon>
        <taxon>Pterygota</taxon>
        <taxon>Neoptera</taxon>
        <taxon>Endopterygota</taxon>
        <taxon>Hymenoptera</taxon>
        <taxon>Apocrita</taxon>
        <taxon>Ichneumonoidea</taxon>
        <taxon>Braconidae</taxon>
        <taxon>Braconinae</taxon>
        <taxon>Bracon</taxon>
    </lineage>
</organism>